<accession>E0S574</accession>
<dbReference type="KEGG" id="bpb:bpr_IV192"/>
<dbReference type="RefSeq" id="WP_013283204.1">
    <property type="nucleotide sequence ID" value="NC_014390.1"/>
</dbReference>
<organism evidence="13 14">
    <name type="scientific">Butyrivibrio proteoclasticus (strain ATCC 51982 / DSM 14932 / B316)</name>
    <name type="common">Clostridium proteoclasticum</name>
    <dbReference type="NCBI Taxonomy" id="515622"/>
    <lineage>
        <taxon>Bacteria</taxon>
        <taxon>Bacillati</taxon>
        <taxon>Bacillota</taxon>
        <taxon>Clostridia</taxon>
        <taxon>Lachnospirales</taxon>
        <taxon>Lachnospiraceae</taxon>
        <taxon>Butyrivibrio</taxon>
    </lineage>
</organism>
<feature type="transmembrane region" description="Helical" evidence="8">
    <location>
        <begin position="479"/>
        <end position="502"/>
    </location>
</feature>
<feature type="active site" evidence="7">
    <location>
        <position position="552"/>
    </location>
</feature>
<dbReference type="InterPro" id="IPR019757">
    <property type="entry name" value="Pept_S26A_signal_pept_1_Lys-AS"/>
</dbReference>
<dbReference type="PANTHER" id="PTHR43390">
    <property type="entry name" value="SIGNAL PEPTIDASE I"/>
    <property type="match status" value="1"/>
</dbReference>
<feature type="region of interest" description="Disordered" evidence="10">
    <location>
        <begin position="102"/>
        <end position="125"/>
    </location>
</feature>
<feature type="chain" id="PRO_5039580637" description="Signal peptidase I" evidence="11">
    <location>
        <begin position="24"/>
        <end position="650"/>
    </location>
</feature>
<dbReference type="PANTHER" id="PTHR43390:SF1">
    <property type="entry name" value="CHLOROPLAST PROCESSING PEPTIDASE"/>
    <property type="match status" value="1"/>
</dbReference>
<dbReference type="Pfam" id="PF10502">
    <property type="entry name" value="Peptidase_S26"/>
    <property type="match status" value="1"/>
</dbReference>
<dbReference type="Gene3D" id="2.60.40.10">
    <property type="entry name" value="Immunoglobulins"/>
    <property type="match status" value="1"/>
</dbReference>
<evidence type="ECO:0000256" key="7">
    <source>
        <dbReference type="PIRSR" id="PIRSR600223-1"/>
    </source>
</evidence>
<dbReference type="NCBIfam" id="TIGR02227">
    <property type="entry name" value="sigpep_I_bact"/>
    <property type="match status" value="1"/>
</dbReference>
<dbReference type="InterPro" id="IPR019533">
    <property type="entry name" value="Peptidase_S26"/>
</dbReference>
<feature type="domain" description="Peptidase S26" evidence="12">
    <location>
        <begin position="484"/>
        <end position="631"/>
    </location>
</feature>
<comment type="subcellular location">
    <subcellularLocation>
        <location evidence="2">Cell membrane</location>
        <topology evidence="2">Single-pass type II membrane protein</topology>
    </subcellularLocation>
    <subcellularLocation>
        <location evidence="9">Membrane</location>
        <topology evidence="9">Single-pass type II membrane protein</topology>
    </subcellularLocation>
</comment>
<evidence type="ECO:0000313" key="13">
    <source>
        <dbReference type="EMBL" id="ADL36556.1"/>
    </source>
</evidence>
<evidence type="ECO:0000256" key="5">
    <source>
        <dbReference type="ARBA" id="ARBA00022670"/>
    </source>
</evidence>
<feature type="signal peptide" evidence="11">
    <location>
        <begin position="1"/>
        <end position="23"/>
    </location>
</feature>
<evidence type="ECO:0000256" key="9">
    <source>
        <dbReference type="RuleBase" id="RU362042"/>
    </source>
</evidence>
<comment type="catalytic activity">
    <reaction evidence="1 8">
        <text>Cleavage of hydrophobic, N-terminal signal or leader sequences from secreted and periplasmic proteins.</text>
        <dbReference type="EC" id="3.4.21.89"/>
    </reaction>
</comment>
<evidence type="ECO:0000256" key="1">
    <source>
        <dbReference type="ARBA" id="ARBA00000677"/>
    </source>
</evidence>
<protein>
    <recommendedName>
        <fullName evidence="4 8">Signal peptidase I</fullName>
        <ecNumber evidence="4 8">3.4.21.89</ecNumber>
    </recommendedName>
</protein>
<dbReference type="GO" id="GO:0009003">
    <property type="term" value="F:signal peptidase activity"/>
    <property type="evidence" value="ECO:0007669"/>
    <property type="project" value="UniProtKB-EC"/>
</dbReference>
<gene>
    <name evidence="13" type="primary">lepB5</name>
    <name evidence="13" type="ordered locus">bpr_IV192</name>
</gene>
<dbReference type="PRINTS" id="PR00727">
    <property type="entry name" value="LEADERPTASE"/>
</dbReference>
<reference evidence="13 14" key="1">
    <citation type="journal article" date="2010" name="PLoS ONE">
        <title>The glycobiome of the rumen bacterium Butyrivibrio proteoclasticus B316(T) highlights adaptation to a polysaccharide-rich environment.</title>
        <authorList>
            <person name="Kelly W.J."/>
            <person name="Leahy S.C."/>
            <person name="Altermann E."/>
            <person name="Yeoman C.J."/>
            <person name="Dunne J.C."/>
            <person name="Kong Z."/>
            <person name="Pacheco D.M."/>
            <person name="Li D."/>
            <person name="Noel S.J."/>
            <person name="Moon C.D."/>
            <person name="Cookson A.L."/>
            <person name="Attwood G.T."/>
        </authorList>
    </citation>
    <scope>NUCLEOTIDE SEQUENCE [LARGE SCALE GENOMIC DNA]</scope>
    <source>
        <strain evidence="14">ATCC 51982 / DSM 14932 / B316</strain>
        <plasmid evidence="14">Plasmid pCY186</plasmid>
    </source>
</reference>
<proteinExistence type="inferred from homology"/>
<dbReference type="EC" id="3.4.21.89" evidence="4 8"/>
<feature type="active site" evidence="7">
    <location>
        <position position="510"/>
    </location>
</feature>
<dbReference type="EMBL" id="CP001813">
    <property type="protein sequence ID" value="ADL36556.1"/>
    <property type="molecule type" value="Genomic_DNA"/>
</dbReference>
<keyword evidence="8" id="KW-0472">Membrane</keyword>
<keyword evidence="11" id="KW-0732">Signal</keyword>
<dbReference type="GO" id="GO:0006465">
    <property type="term" value="P:signal peptide processing"/>
    <property type="evidence" value="ECO:0007669"/>
    <property type="project" value="InterPro"/>
</dbReference>
<feature type="transmembrane region" description="Helical" evidence="8">
    <location>
        <begin position="414"/>
        <end position="435"/>
    </location>
</feature>
<keyword evidence="8" id="KW-1133">Transmembrane helix</keyword>
<dbReference type="Proteomes" id="UP000001299">
    <property type="component" value="Plasmid pCY186"/>
</dbReference>
<dbReference type="GO" id="GO:0005886">
    <property type="term" value="C:plasma membrane"/>
    <property type="evidence" value="ECO:0007669"/>
    <property type="project" value="UniProtKB-SubCell"/>
</dbReference>
<sequence>MKRLVYYLAVPIMVLMLLCPRFAVTSHAEESKTIQVPINKNYTSAKFTLNFEYYDDYVVVIKSPSGKEYKGVLASTNVVQCVVDDIEIGQWQVLISYPEEIKDEPSEEASTESSEENEGESVQRRAISPVKVQVQGSTENLVDVDRGISVATDIAGLKMYFKDDSFVAEWTDTTCGTVNVEVVNAKNLQKIDTQQVQGNSYCCPLEPNVQEIMVKIVPAVSSSVQGAENTFTFKFDNHPDATVTYEDLTITNHDSMLVSCELRDKYSVRILVNGKQVENTDVLDTGIYEFQVPIEVGTNELVTYIVDSDGNMRSTKYSVDKDVIGPSLELVSSYEDIVTQNESIVIEGAVDDFKTLMINSAEVEIEGDNTFKYEYKLKEGVNQIAIIASDEAGNETEYDIAVERVIPEEKPIPWLKIIICATLGGILGIYVVEVIRRKNNPEKYEKKKKDDEDHSEYDDVDISHLSKKEKKDLMKGPHIAWDILSFAVPLIAAYIVLSYIVMVSVIQSGSMAPTLSVGNTVFYNRLAYVNSEPQRGDVIVFYSDEYGSYFGKRIIGMPGDKIRFKDGYVVVNNQFCDETAYISSEIETNCSKEFEVPEGCYFLLGDNRENSNDSRYWKEPYVARNKIVGKYMGQIDFSFERDILKVYAKE</sequence>
<name>E0S574_BUTPB</name>
<dbReference type="PROSITE" id="PS00501">
    <property type="entry name" value="SPASE_I_1"/>
    <property type="match status" value="1"/>
</dbReference>
<dbReference type="PROSITE" id="PS00760">
    <property type="entry name" value="SPASE_I_2"/>
    <property type="match status" value="1"/>
</dbReference>
<keyword evidence="8" id="KW-0812">Transmembrane</keyword>
<evidence type="ECO:0000256" key="2">
    <source>
        <dbReference type="ARBA" id="ARBA00004401"/>
    </source>
</evidence>
<geneLocation type="plasmid" evidence="13 14">
    <name>pCY186</name>
</geneLocation>
<dbReference type="GO" id="GO:0004252">
    <property type="term" value="F:serine-type endopeptidase activity"/>
    <property type="evidence" value="ECO:0007669"/>
    <property type="project" value="InterPro"/>
</dbReference>
<dbReference type="Gene3D" id="2.10.109.10">
    <property type="entry name" value="Umud Fragment, subunit A"/>
    <property type="match status" value="1"/>
</dbReference>
<evidence type="ECO:0000256" key="8">
    <source>
        <dbReference type="RuleBase" id="RU003993"/>
    </source>
</evidence>
<keyword evidence="13" id="KW-0614">Plasmid</keyword>
<keyword evidence="5 8" id="KW-0645">Protease</keyword>
<evidence type="ECO:0000256" key="6">
    <source>
        <dbReference type="ARBA" id="ARBA00022801"/>
    </source>
</evidence>
<dbReference type="eggNOG" id="COG0681">
    <property type="taxonomic scope" value="Bacteria"/>
</dbReference>
<dbReference type="InterPro" id="IPR019756">
    <property type="entry name" value="Pept_S26A_signal_pept_1_Ser-AS"/>
</dbReference>
<dbReference type="InterPro" id="IPR036286">
    <property type="entry name" value="LexA/Signal_pep-like_sf"/>
</dbReference>
<comment type="caution">
    <text evidence="9">Lacks conserved residue(s) required for the propagation of feature annotation.</text>
</comment>
<dbReference type="SUPFAM" id="SSF51306">
    <property type="entry name" value="LexA/Signal peptidase"/>
    <property type="match status" value="1"/>
</dbReference>
<dbReference type="AlphaFoldDB" id="E0S574"/>
<feature type="compositionally biased region" description="Acidic residues" evidence="10">
    <location>
        <begin position="105"/>
        <end position="119"/>
    </location>
</feature>
<dbReference type="InterPro" id="IPR000223">
    <property type="entry name" value="Pept_S26A_signal_pept_1"/>
</dbReference>
<evidence type="ECO:0000256" key="4">
    <source>
        <dbReference type="ARBA" id="ARBA00013208"/>
    </source>
</evidence>
<dbReference type="HOGENOM" id="CLU_421327_0_0_9"/>
<evidence type="ECO:0000256" key="3">
    <source>
        <dbReference type="ARBA" id="ARBA00009370"/>
    </source>
</evidence>
<evidence type="ECO:0000313" key="14">
    <source>
        <dbReference type="Proteomes" id="UP000001299"/>
    </source>
</evidence>
<evidence type="ECO:0000256" key="11">
    <source>
        <dbReference type="SAM" id="SignalP"/>
    </source>
</evidence>
<dbReference type="CDD" id="cd06530">
    <property type="entry name" value="S26_SPase_I"/>
    <property type="match status" value="1"/>
</dbReference>
<dbReference type="Pfam" id="PF09136">
    <property type="entry name" value="Glucodextran_B"/>
    <property type="match status" value="1"/>
</dbReference>
<evidence type="ECO:0000256" key="10">
    <source>
        <dbReference type="SAM" id="MobiDB-lite"/>
    </source>
</evidence>
<keyword evidence="6 8" id="KW-0378">Hydrolase</keyword>
<evidence type="ECO:0000259" key="12">
    <source>
        <dbReference type="Pfam" id="PF10502"/>
    </source>
</evidence>
<comment type="similarity">
    <text evidence="3 9">Belongs to the peptidase S26 family.</text>
</comment>
<keyword evidence="14" id="KW-1185">Reference proteome</keyword>
<dbReference type="InterPro" id="IPR013783">
    <property type="entry name" value="Ig-like_fold"/>
</dbReference>